<evidence type="ECO:0000313" key="2">
    <source>
        <dbReference type="Proteomes" id="UP000006873"/>
    </source>
</evidence>
<proteinExistence type="predicted"/>
<reference key="1">
    <citation type="submission" date="2010-09" db="EMBL/GenBank/DDBJ databases">
        <authorList>
            <person name="Roh H."/>
            <person name="Ko H.-J."/>
            <person name="Kim D."/>
            <person name="Choi D.G."/>
            <person name="Park S."/>
            <person name="Kim S."/>
            <person name="Kim K.H."/>
            <person name="Chang I.S."/>
            <person name="Choi I.-G."/>
        </authorList>
    </citation>
    <scope>NUCLEOTIDE SEQUENCE</scope>
    <source>
        <strain>KIST612</strain>
    </source>
</reference>
<dbReference type="HOGENOM" id="CLU_3199940_0_0_9"/>
<reference evidence="1 2" key="2">
    <citation type="journal article" date="2011" name="J. Bacteriol.">
        <title>Complete genome sequence of a carbon monoxide-utilizing acetogen, Eubacterium limosum KIST612.</title>
        <authorList>
            <person name="Roh H."/>
            <person name="Ko H.J."/>
            <person name="Kim D."/>
            <person name="Choi D.G."/>
            <person name="Park S."/>
            <person name="Kim S."/>
            <person name="Chang I.S."/>
            <person name="Choi I.G."/>
        </authorList>
    </citation>
    <scope>NUCLEOTIDE SEQUENCE [LARGE SCALE GENOMIC DNA]</scope>
    <source>
        <strain evidence="1 2">KIST612</strain>
    </source>
</reference>
<dbReference type="AlphaFoldDB" id="E3GJC2"/>
<gene>
    <name evidence="1" type="ordered locus">ELI_0743</name>
</gene>
<dbReference type="KEGG" id="elm:ELI_0743"/>
<organism evidence="1 2">
    <name type="scientific">Eubacterium callanderi</name>
    <dbReference type="NCBI Taxonomy" id="53442"/>
    <lineage>
        <taxon>Bacteria</taxon>
        <taxon>Bacillati</taxon>
        <taxon>Bacillota</taxon>
        <taxon>Clostridia</taxon>
        <taxon>Eubacteriales</taxon>
        <taxon>Eubacteriaceae</taxon>
        <taxon>Eubacterium</taxon>
    </lineage>
</organism>
<name>E3GJC2_9FIRM</name>
<dbReference type="EMBL" id="CP002273">
    <property type="protein sequence ID" value="ADO35757.1"/>
    <property type="molecule type" value="Genomic_DNA"/>
</dbReference>
<evidence type="ECO:0000313" key="1">
    <source>
        <dbReference type="EMBL" id="ADO35757.1"/>
    </source>
</evidence>
<accession>E3GJC2</accession>
<dbReference type="Proteomes" id="UP000006873">
    <property type="component" value="Chromosome"/>
</dbReference>
<sequence>MNKNKYLFKNAYQRLKSMPVLKYYPQMLVVMRCYGLVYGNDFCCC</sequence>
<protein>
    <submittedName>
        <fullName evidence="1">Uncharacterized protein</fullName>
    </submittedName>
</protein>
<keyword evidence="2" id="KW-1185">Reference proteome</keyword>